<evidence type="ECO:0000256" key="5">
    <source>
        <dbReference type="ARBA" id="ARBA00023040"/>
    </source>
</evidence>
<keyword evidence="8" id="KW-0807">Transducer</keyword>
<dbReference type="SUPFAM" id="SSF81321">
    <property type="entry name" value="Family A G protein-coupled receptor-like"/>
    <property type="match status" value="1"/>
</dbReference>
<name>A0A7D9DH17_PARCT</name>
<protein>
    <submittedName>
        <fullName evidence="9">5-hydroxytryptamine receptor 7-like</fullName>
    </submittedName>
</protein>
<keyword evidence="4" id="KW-1133">Transmembrane helix</keyword>
<dbReference type="InterPro" id="IPR000276">
    <property type="entry name" value="GPCR_Rhodpsn"/>
</dbReference>
<dbReference type="InterPro" id="IPR050569">
    <property type="entry name" value="TAAR"/>
</dbReference>
<keyword evidence="5" id="KW-0297">G-protein coupled receptor</keyword>
<dbReference type="GO" id="GO:0004930">
    <property type="term" value="F:G protein-coupled receptor activity"/>
    <property type="evidence" value="ECO:0007669"/>
    <property type="project" value="UniProtKB-KW"/>
</dbReference>
<accession>A0A7D9DH17</accession>
<keyword evidence="10" id="KW-1185">Reference proteome</keyword>
<evidence type="ECO:0000256" key="8">
    <source>
        <dbReference type="ARBA" id="ARBA00023224"/>
    </source>
</evidence>
<dbReference type="Pfam" id="PF00001">
    <property type="entry name" value="7tm_1"/>
    <property type="match status" value="1"/>
</dbReference>
<gene>
    <name evidence="9" type="ORF">PACLA_8A072940</name>
</gene>
<evidence type="ECO:0000256" key="2">
    <source>
        <dbReference type="ARBA" id="ARBA00022475"/>
    </source>
</evidence>
<keyword evidence="2" id="KW-1003">Cell membrane</keyword>
<dbReference type="GO" id="GO:0005886">
    <property type="term" value="C:plasma membrane"/>
    <property type="evidence" value="ECO:0007669"/>
    <property type="project" value="UniProtKB-SubCell"/>
</dbReference>
<dbReference type="CDD" id="cd00637">
    <property type="entry name" value="7tm_classA_rhodopsin-like"/>
    <property type="match status" value="1"/>
</dbReference>
<keyword evidence="6" id="KW-0472">Membrane</keyword>
<dbReference type="PANTHER" id="PTHR24249:SF422">
    <property type="entry name" value="G-PROTEIN COUPLED RECEPTORS FAMILY 1 PROFILE DOMAIN-CONTAINING PROTEIN"/>
    <property type="match status" value="1"/>
</dbReference>
<dbReference type="OrthoDB" id="10005568at2759"/>
<dbReference type="Proteomes" id="UP001152795">
    <property type="component" value="Unassembled WGS sequence"/>
</dbReference>
<dbReference type="SMART" id="SM01381">
    <property type="entry name" value="7TM_GPCR_Srsx"/>
    <property type="match status" value="1"/>
</dbReference>
<dbReference type="EMBL" id="CACRXK020000767">
    <property type="protein sequence ID" value="CAB3984650.1"/>
    <property type="molecule type" value="Genomic_DNA"/>
</dbReference>
<organism evidence="9 10">
    <name type="scientific">Paramuricea clavata</name>
    <name type="common">Red gorgonian</name>
    <name type="synonym">Violescent sea-whip</name>
    <dbReference type="NCBI Taxonomy" id="317549"/>
    <lineage>
        <taxon>Eukaryota</taxon>
        <taxon>Metazoa</taxon>
        <taxon>Cnidaria</taxon>
        <taxon>Anthozoa</taxon>
        <taxon>Octocorallia</taxon>
        <taxon>Malacalcyonacea</taxon>
        <taxon>Plexauridae</taxon>
        <taxon>Paramuricea</taxon>
    </lineage>
</organism>
<reference evidence="9" key="1">
    <citation type="submission" date="2020-04" db="EMBL/GenBank/DDBJ databases">
        <authorList>
            <person name="Alioto T."/>
            <person name="Alioto T."/>
            <person name="Gomez Garrido J."/>
        </authorList>
    </citation>
    <scope>NUCLEOTIDE SEQUENCE</scope>
    <source>
        <strain evidence="9">A484AB</strain>
    </source>
</reference>
<proteinExistence type="predicted"/>
<evidence type="ECO:0000256" key="4">
    <source>
        <dbReference type="ARBA" id="ARBA00022989"/>
    </source>
</evidence>
<evidence type="ECO:0000256" key="7">
    <source>
        <dbReference type="ARBA" id="ARBA00023170"/>
    </source>
</evidence>
<evidence type="ECO:0000256" key="6">
    <source>
        <dbReference type="ARBA" id="ARBA00023136"/>
    </source>
</evidence>
<evidence type="ECO:0000313" key="10">
    <source>
        <dbReference type="Proteomes" id="UP001152795"/>
    </source>
</evidence>
<comment type="subcellular location">
    <subcellularLocation>
        <location evidence="1">Cell membrane</location>
        <topology evidence="1">Multi-pass membrane protein</topology>
    </subcellularLocation>
</comment>
<dbReference type="Gene3D" id="1.20.1070.10">
    <property type="entry name" value="Rhodopsin 7-helix transmembrane proteins"/>
    <property type="match status" value="1"/>
</dbReference>
<comment type="caution">
    <text evidence="9">The sequence shown here is derived from an EMBL/GenBank/DDBJ whole genome shotgun (WGS) entry which is preliminary data.</text>
</comment>
<evidence type="ECO:0000313" key="9">
    <source>
        <dbReference type="EMBL" id="CAB3984650.1"/>
    </source>
</evidence>
<sequence length="310" mass="35827">MSNYSCSSKLDGDDDPVILMVFHSIFLFLGVLGNIAVIIYNIFLNQEKTPSSRLVTHLALADLLVCLTFYATKIVQFFHEEVKDEWTTNTAFYTSLFLSITMLLSITIDKYLYIAKPLKYPLIVTTRRTSKLLTCIWLAALVIQLPLMYISMDHNKTCIKYPCSRLVLWLQIIQQLAAICVMTTLNYKMFKIVKEQRQRMASEFVLQPQQSESEQNMHWLRHLAKEVKAMKTFAIIVGVLTSCFVPSVVLTVMFNTSNRYSYTAYLIILELLGINSVANAFIYALRHKKYTRAYRKLFSSAWARLFPQNN</sequence>
<dbReference type="PANTHER" id="PTHR24249">
    <property type="entry name" value="HISTAMINE RECEPTOR-RELATED G-PROTEIN COUPLED RECEPTOR"/>
    <property type="match status" value="1"/>
</dbReference>
<evidence type="ECO:0000256" key="1">
    <source>
        <dbReference type="ARBA" id="ARBA00004651"/>
    </source>
</evidence>
<evidence type="ECO:0000256" key="3">
    <source>
        <dbReference type="ARBA" id="ARBA00022692"/>
    </source>
</evidence>
<keyword evidence="3" id="KW-0812">Transmembrane</keyword>
<dbReference type="PROSITE" id="PS50262">
    <property type="entry name" value="G_PROTEIN_RECEP_F1_2"/>
    <property type="match status" value="1"/>
</dbReference>
<keyword evidence="7 9" id="KW-0675">Receptor</keyword>
<dbReference type="InterPro" id="IPR017452">
    <property type="entry name" value="GPCR_Rhodpsn_7TM"/>
</dbReference>
<dbReference type="PRINTS" id="PR00237">
    <property type="entry name" value="GPCRRHODOPSN"/>
</dbReference>
<dbReference type="AlphaFoldDB" id="A0A7D9DH17"/>